<evidence type="ECO:0000256" key="5">
    <source>
        <dbReference type="ARBA" id="ARBA00023136"/>
    </source>
</evidence>
<protein>
    <submittedName>
        <fullName evidence="7">RHTO0S08e00144g1_1</fullName>
    </submittedName>
</protein>
<accession>A0A061B6F6</accession>
<comment type="subcellular location">
    <subcellularLocation>
        <location evidence="1">Membrane</location>
        <topology evidence="1">Multi-pass membrane protein</topology>
    </subcellularLocation>
</comment>
<keyword evidence="5" id="KW-0472">Membrane</keyword>
<evidence type="ECO:0000256" key="2">
    <source>
        <dbReference type="ARBA" id="ARBA00006824"/>
    </source>
</evidence>
<gene>
    <name evidence="7" type="ORF">RHTO0S_08e00144g</name>
</gene>
<evidence type="ECO:0000256" key="4">
    <source>
        <dbReference type="ARBA" id="ARBA00022989"/>
    </source>
</evidence>
<evidence type="ECO:0000256" key="1">
    <source>
        <dbReference type="ARBA" id="ARBA00004141"/>
    </source>
</evidence>
<dbReference type="PANTHER" id="PTHR11266:SF17">
    <property type="entry name" value="PROTEIN MPV17"/>
    <property type="match status" value="1"/>
</dbReference>
<proteinExistence type="inferred from homology"/>
<evidence type="ECO:0000256" key="3">
    <source>
        <dbReference type="ARBA" id="ARBA00022692"/>
    </source>
</evidence>
<keyword evidence="4" id="KW-1133">Transmembrane helix</keyword>
<name>A0A061B6F6_RHOTO</name>
<evidence type="ECO:0000313" key="7">
    <source>
        <dbReference type="EMBL" id="CDR43339.1"/>
    </source>
</evidence>
<dbReference type="Pfam" id="PF04117">
    <property type="entry name" value="Mpv17_PMP22"/>
    <property type="match status" value="1"/>
</dbReference>
<evidence type="ECO:0000256" key="6">
    <source>
        <dbReference type="RuleBase" id="RU363053"/>
    </source>
</evidence>
<comment type="similarity">
    <text evidence="2 6">Belongs to the peroxisomal membrane protein PXMP2/4 family.</text>
</comment>
<dbReference type="GO" id="GO:0005739">
    <property type="term" value="C:mitochondrion"/>
    <property type="evidence" value="ECO:0007669"/>
    <property type="project" value="TreeGrafter"/>
</dbReference>
<dbReference type="AlphaFoldDB" id="A0A061B6F6"/>
<dbReference type="InterPro" id="IPR007248">
    <property type="entry name" value="Mpv17_PMP22"/>
</dbReference>
<dbReference type="OrthoDB" id="430207at2759"/>
<dbReference type="EMBL" id="LK052943">
    <property type="protein sequence ID" value="CDR43339.1"/>
    <property type="molecule type" value="Genomic_DNA"/>
</dbReference>
<sequence>MAFIFRGYLRLLQRWTLPTQMATASVTAGTGDLIWQKGFEKKEWSEVEFYKTRRLMMYGGLIFAPISNRWHWVLSNINLRHKVATVLARTATDLTFFSPFATCLFYVSQGAMEGRPLRTDTTDPSTEGIYERLEDRLFPTVLKQWAVFGPANLINLSVVPLYARPPFMNFVSIGWNTFLASAQNRGGIPPPDHVLSREMQISVAAAEVME</sequence>
<reference evidence="7" key="1">
    <citation type="journal article" date="2014" name="Genome Announc.">
        <title>Draft genome sequence of Rhodosporidium toruloides CECT1137, an oleaginous yeast of biotechnological interest.</title>
        <authorList>
            <person name="Morin N."/>
            <person name="Calcas X."/>
            <person name="Devillers H."/>
            <person name="Durrens P."/>
            <person name="Sherman D.J."/>
            <person name="Nicaud J.-M."/>
            <person name="Neuveglise C."/>
        </authorList>
    </citation>
    <scope>NUCLEOTIDE SEQUENCE</scope>
    <source>
        <strain evidence="7">CECT1137</strain>
    </source>
</reference>
<dbReference type="PANTHER" id="PTHR11266">
    <property type="entry name" value="PEROXISOMAL MEMBRANE PROTEIN 2, PXMP2 MPV17"/>
    <property type="match status" value="1"/>
</dbReference>
<keyword evidence="3" id="KW-0812">Transmembrane</keyword>
<dbReference type="GO" id="GO:0016020">
    <property type="term" value="C:membrane"/>
    <property type="evidence" value="ECO:0007669"/>
    <property type="project" value="UniProtKB-SubCell"/>
</dbReference>
<organism evidence="7">
    <name type="scientific">Rhodotorula toruloides</name>
    <name type="common">Yeast</name>
    <name type="synonym">Rhodosporidium toruloides</name>
    <dbReference type="NCBI Taxonomy" id="5286"/>
    <lineage>
        <taxon>Eukaryota</taxon>
        <taxon>Fungi</taxon>
        <taxon>Dikarya</taxon>
        <taxon>Basidiomycota</taxon>
        <taxon>Pucciniomycotina</taxon>
        <taxon>Microbotryomycetes</taxon>
        <taxon>Sporidiobolales</taxon>
        <taxon>Sporidiobolaceae</taxon>
        <taxon>Rhodotorula</taxon>
    </lineage>
</organism>